<dbReference type="InterPro" id="IPR041129">
    <property type="entry name" value="CdiI_2"/>
</dbReference>
<name>A0A2K8QNE7_9GAMM</name>
<accession>A0A2K8QNE7</accession>
<protein>
    <recommendedName>
        <fullName evidence="1">CdiI immunity protein domain-containing protein</fullName>
    </recommendedName>
</protein>
<dbReference type="Pfam" id="PF18593">
    <property type="entry name" value="CdiI_2"/>
    <property type="match status" value="1"/>
</dbReference>
<sequence>MMLDFSELEQLLGAYFNQDWDLDHPDADGVIRFYKQDVGSESIPALKQQILYLMNSDSTDDELQTLLFEKMGCCYYYPSEWESSKKWLQHIVTILDEK</sequence>
<dbReference type="AlphaFoldDB" id="A0A2K8QNE7"/>
<dbReference type="KEGG" id="dfn:CVE23_11740"/>
<dbReference type="CDD" id="cd20687">
    <property type="entry name" value="CdiI_Ykris-like"/>
    <property type="match status" value="1"/>
</dbReference>
<dbReference type="EMBL" id="CP025003">
    <property type="protein sequence ID" value="ATZ94585.1"/>
    <property type="molecule type" value="Genomic_DNA"/>
</dbReference>
<feature type="domain" description="CdiI immunity protein" evidence="1">
    <location>
        <begin position="5"/>
        <end position="93"/>
    </location>
</feature>
<dbReference type="RefSeq" id="WP_100849599.1">
    <property type="nucleotide sequence ID" value="NZ_BMJF01000030.1"/>
</dbReference>
<reference evidence="3" key="1">
    <citation type="journal article" date="2018" name="Genome Announc.">
        <title>Complete genome sequence of a Dickeya fangzhongdai type strain causing bleeding canker of pear tree trunks.</title>
        <authorList>
            <person name="Zhao Y."/>
            <person name="Tian Y."/>
            <person name="Li X."/>
            <person name="Hu B."/>
        </authorList>
    </citation>
    <scope>NUCLEOTIDE SEQUENCE [LARGE SCALE GENOMIC DNA]</scope>
    <source>
        <strain evidence="3">DSM 101947</strain>
    </source>
</reference>
<evidence type="ECO:0000313" key="3">
    <source>
        <dbReference type="Proteomes" id="UP000231901"/>
    </source>
</evidence>
<proteinExistence type="predicted"/>
<evidence type="ECO:0000259" key="1">
    <source>
        <dbReference type="Pfam" id="PF18593"/>
    </source>
</evidence>
<evidence type="ECO:0000313" key="2">
    <source>
        <dbReference type="EMBL" id="ATZ94585.1"/>
    </source>
</evidence>
<gene>
    <name evidence="2" type="ORF">CVE23_11740</name>
</gene>
<dbReference type="Proteomes" id="UP000231901">
    <property type="component" value="Chromosome"/>
</dbReference>
<organism evidence="2 3">
    <name type="scientific">Dickeya fangzhongdai</name>
    <dbReference type="NCBI Taxonomy" id="1778540"/>
    <lineage>
        <taxon>Bacteria</taxon>
        <taxon>Pseudomonadati</taxon>
        <taxon>Pseudomonadota</taxon>
        <taxon>Gammaproteobacteria</taxon>
        <taxon>Enterobacterales</taxon>
        <taxon>Pectobacteriaceae</taxon>
        <taxon>Dickeya</taxon>
    </lineage>
</organism>
<dbReference type="GeneID" id="66565000"/>
<keyword evidence="3" id="KW-1185">Reference proteome</keyword>